<gene>
    <name evidence="1" type="ORF">HINF_LOCUS11025</name>
    <name evidence="2" type="ORF">HINF_LOCUS6292</name>
</gene>
<dbReference type="EMBL" id="CATOUU010000279">
    <property type="protein sequence ID" value="CAI9923380.1"/>
    <property type="molecule type" value="Genomic_DNA"/>
</dbReference>
<keyword evidence="3" id="KW-1185">Reference proteome</keyword>
<name>A0AA86TP85_9EUKA</name>
<dbReference type="Proteomes" id="UP001642409">
    <property type="component" value="Unassembled WGS sequence"/>
</dbReference>
<evidence type="ECO:0000313" key="1">
    <source>
        <dbReference type="EMBL" id="CAI9923380.1"/>
    </source>
</evidence>
<sequence>MFILKPITGIEFYLSIQDGNLCILDKDLTCIVLKQIPYQFSSKDRYEFCSFVDYVFYLMQIVHDEKYQVPLGYLNAPLLLNGRIFFNVFDFVFELTHDMQVKLLYQIPGFYKRPDIPQQVRSGFHSGQIFGLNQQLYMQNNSTKLFKLSKQNYLKCVNNKHYNTHYYQFCDAVYALNEFGLYRVQSDLSLVRIWVIENMKVVFVGGGTLVLGLTSVNGVTVLNMLDGAVRECPWLGEAEICAQIELGPVGIQLQTQFLAEIFGAKFEECMVETVKLYREKNGIKRFSRGFANLIFGLDFQLLINEKRDKNFETLIKLTRKINLGKYRIKLILQANETKVRHMIEQFNFMMTSEDNEQ</sequence>
<accession>A0AA86TP85</accession>
<protein>
    <submittedName>
        <fullName evidence="1">Uncharacterized protein</fullName>
    </submittedName>
</protein>
<proteinExistence type="predicted"/>
<reference evidence="1" key="1">
    <citation type="submission" date="2023-06" db="EMBL/GenBank/DDBJ databases">
        <authorList>
            <person name="Kurt Z."/>
        </authorList>
    </citation>
    <scope>NUCLEOTIDE SEQUENCE</scope>
</reference>
<evidence type="ECO:0000313" key="2">
    <source>
        <dbReference type="EMBL" id="CAL5980677.1"/>
    </source>
</evidence>
<organism evidence="1">
    <name type="scientific">Hexamita inflata</name>
    <dbReference type="NCBI Taxonomy" id="28002"/>
    <lineage>
        <taxon>Eukaryota</taxon>
        <taxon>Metamonada</taxon>
        <taxon>Diplomonadida</taxon>
        <taxon>Hexamitidae</taxon>
        <taxon>Hexamitinae</taxon>
        <taxon>Hexamita</taxon>
    </lineage>
</organism>
<dbReference type="EMBL" id="CAXDID020000012">
    <property type="protein sequence ID" value="CAL5980677.1"/>
    <property type="molecule type" value="Genomic_DNA"/>
</dbReference>
<reference evidence="2 3" key="2">
    <citation type="submission" date="2024-07" db="EMBL/GenBank/DDBJ databases">
        <authorList>
            <person name="Akdeniz Z."/>
        </authorList>
    </citation>
    <scope>NUCLEOTIDE SEQUENCE [LARGE SCALE GENOMIC DNA]</scope>
</reference>
<dbReference type="AlphaFoldDB" id="A0AA86TP85"/>
<comment type="caution">
    <text evidence="1">The sequence shown here is derived from an EMBL/GenBank/DDBJ whole genome shotgun (WGS) entry which is preliminary data.</text>
</comment>
<evidence type="ECO:0000313" key="3">
    <source>
        <dbReference type="Proteomes" id="UP001642409"/>
    </source>
</evidence>